<feature type="chain" id="PRO_5047528077" evidence="1">
    <location>
        <begin position="25"/>
        <end position="212"/>
    </location>
</feature>
<keyword evidence="3" id="KW-1185">Reference proteome</keyword>
<dbReference type="EMBL" id="JAJBZT010000001">
    <property type="protein sequence ID" value="MCB6181972.1"/>
    <property type="molecule type" value="Genomic_DNA"/>
</dbReference>
<organism evidence="2 3">
    <name type="scientific">Leeia speluncae</name>
    <dbReference type="NCBI Taxonomy" id="2884804"/>
    <lineage>
        <taxon>Bacteria</taxon>
        <taxon>Pseudomonadati</taxon>
        <taxon>Pseudomonadota</taxon>
        <taxon>Betaproteobacteria</taxon>
        <taxon>Neisseriales</taxon>
        <taxon>Leeiaceae</taxon>
        <taxon>Leeia</taxon>
    </lineage>
</organism>
<dbReference type="Proteomes" id="UP001165395">
    <property type="component" value="Unassembled WGS sequence"/>
</dbReference>
<reference evidence="2" key="1">
    <citation type="submission" date="2021-10" db="EMBL/GenBank/DDBJ databases">
        <title>The complete genome sequence of Leeia sp. TBRC 13508.</title>
        <authorList>
            <person name="Charoenyingcharoen P."/>
            <person name="Yukphan P."/>
        </authorList>
    </citation>
    <scope>NUCLEOTIDE SEQUENCE</scope>
    <source>
        <strain evidence="2">TBRC 13508</strain>
    </source>
</reference>
<name>A0ABS8D1A1_9NEIS</name>
<proteinExistence type="predicted"/>
<accession>A0ABS8D1A1</accession>
<sequence length="212" mass="23501">MTRALAIKRLLPLLLLGWGALAKADETVDICYNYGCKTHALVNISNADLERMGRRFQYVSNPKTERLAIALTIGELAGIAGKQTPIRNDKGGNGGDESTLDGKMDCYDHAASNTSYLQLMEKMHWLKFHNILHFVERAPLLFNYHRSASIEDTITRETYVVDDWFFDNGEPAAIFPLAAWQAGVLPEELGSDGIYVKSQANENAALAQAPNN</sequence>
<gene>
    <name evidence="2" type="ORF">LIN78_00180</name>
</gene>
<evidence type="ECO:0000313" key="3">
    <source>
        <dbReference type="Proteomes" id="UP001165395"/>
    </source>
</evidence>
<keyword evidence="1" id="KW-0732">Signal</keyword>
<dbReference type="RefSeq" id="WP_227177319.1">
    <property type="nucleotide sequence ID" value="NZ_JAJBZT010000001.1"/>
</dbReference>
<feature type="signal peptide" evidence="1">
    <location>
        <begin position="1"/>
        <end position="24"/>
    </location>
</feature>
<comment type="caution">
    <text evidence="2">The sequence shown here is derived from an EMBL/GenBank/DDBJ whole genome shotgun (WGS) entry which is preliminary data.</text>
</comment>
<protein>
    <submittedName>
        <fullName evidence="2">Uncharacterized protein</fullName>
    </submittedName>
</protein>
<evidence type="ECO:0000313" key="2">
    <source>
        <dbReference type="EMBL" id="MCB6181972.1"/>
    </source>
</evidence>
<evidence type="ECO:0000256" key="1">
    <source>
        <dbReference type="SAM" id="SignalP"/>
    </source>
</evidence>